<protein>
    <submittedName>
        <fullName evidence="3">Uncharacterized protein</fullName>
    </submittedName>
</protein>
<feature type="transmembrane region" description="Helical" evidence="2">
    <location>
        <begin position="247"/>
        <end position="266"/>
    </location>
</feature>
<evidence type="ECO:0000313" key="4">
    <source>
        <dbReference type="Proteomes" id="UP000799118"/>
    </source>
</evidence>
<evidence type="ECO:0000256" key="1">
    <source>
        <dbReference type="SAM" id="MobiDB-lite"/>
    </source>
</evidence>
<feature type="region of interest" description="Disordered" evidence="1">
    <location>
        <begin position="1"/>
        <end position="54"/>
    </location>
</feature>
<dbReference type="EMBL" id="ML769385">
    <property type="protein sequence ID" value="KAE9410312.1"/>
    <property type="molecule type" value="Genomic_DNA"/>
</dbReference>
<feature type="compositionally biased region" description="Basic and acidic residues" evidence="1">
    <location>
        <begin position="19"/>
        <end position="41"/>
    </location>
</feature>
<accession>A0A6A4IDL5</accession>
<reference evidence="3" key="1">
    <citation type="journal article" date="2019" name="Environ. Microbiol.">
        <title>Fungal ecological strategies reflected in gene transcription - a case study of two litter decomposers.</title>
        <authorList>
            <person name="Barbi F."/>
            <person name="Kohler A."/>
            <person name="Barry K."/>
            <person name="Baskaran P."/>
            <person name="Daum C."/>
            <person name="Fauchery L."/>
            <person name="Ihrmark K."/>
            <person name="Kuo A."/>
            <person name="LaButti K."/>
            <person name="Lipzen A."/>
            <person name="Morin E."/>
            <person name="Grigoriev I.V."/>
            <person name="Henrissat B."/>
            <person name="Lindahl B."/>
            <person name="Martin F."/>
        </authorList>
    </citation>
    <scope>NUCLEOTIDE SEQUENCE</scope>
    <source>
        <strain evidence="3">JB14</strain>
    </source>
</reference>
<evidence type="ECO:0000256" key="2">
    <source>
        <dbReference type="SAM" id="Phobius"/>
    </source>
</evidence>
<evidence type="ECO:0000313" key="3">
    <source>
        <dbReference type="EMBL" id="KAE9410312.1"/>
    </source>
</evidence>
<dbReference type="OrthoDB" id="21589at2759"/>
<proteinExistence type="predicted"/>
<keyword evidence="2" id="KW-1133">Transmembrane helix</keyword>
<dbReference type="Proteomes" id="UP000799118">
    <property type="component" value="Unassembled WGS sequence"/>
</dbReference>
<dbReference type="AlphaFoldDB" id="A0A6A4IDL5"/>
<keyword evidence="2" id="KW-0812">Transmembrane</keyword>
<name>A0A6A4IDL5_9AGAR</name>
<feature type="region of interest" description="Disordered" evidence="1">
    <location>
        <begin position="207"/>
        <end position="227"/>
    </location>
</feature>
<organism evidence="3 4">
    <name type="scientific">Gymnopus androsaceus JB14</name>
    <dbReference type="NCBI Taxonomy" id="1447944"/>
    <lineage>
        <taxon>Eukaryota</taxon>
        <taxon>Fungi</taxon>
        <taxon>Dikarya</taxon>
        <taxon>Basidiomycota</taxon>
        <taxon>Agaricomycotina</taxon>
        <taxon>Agaricomycetes</taxon>
        <taxon>Agaricomycetidae</taxon>
        <taxon>Agaricales</taxon>
        <taxon>Marasmiineae</taxon>
        <taxon>Omphalotaceae</taxon>
        <taxon>Gymnopus</taxon>
    </lineage>
</organism>
<keyword evidence="2" id="KW-0472">Membrane</keyword>
<feature type="transmembrane region" description="Helical" evidence="2">
    <location>
        <begin position="273"/>
        <end position="290"/>
    </location>
</feature>
<sequence>MVVHLSVHPSGWRGNPPQIEKETKAEVKAGKGKEKEKEVPEVPRPTPTTKTAPPATSFLLWKHREALSKLTHTLFTEPKSGSRILAISFVTSHGYIWPAVLDEAYPATSEKGVEYVRVVIDNRPYLRLLSPTATPTAAQIHAFKVLSYTIELLKLTAVPMTAINANPSTASASTPPVQVPAHLNAILQQMGLPPIRNLPAPTPTIVGHPPEGAAGQPPQNPQANANNANPVGQNVAGGENQNPIQQLLLPHLFLLILRTLLILYFIAPTRKPFLALIIVGWVVWEVWGPVRRALGLGDGENEAAGQQQQVEL</sequence>
<gene>
    <name evidence="3" type="ORF">BT96DRAFT_371290</name>
</gene>
<keyword evidence="4" id="KW-1185">Reference proteome</keyword>